<reference evidence="1" key="1">
    <citation type="submission" date="2022-08" db="UniProtKB">
        <authorList>
            <consortium name="EnsemblMetazoa"/>
        </authorList>
    </citation>
    <scope>IDENTIFICATION</scope>
    <source>
        <strain evidence="1">05x7-T-G4-1.051#20</strain>
    </source>
</reference>
<dbReference type="EnsemblMetazoa" id="G21252.1">
    <property type="protein sequence ID" value="G21252.1:cds"/>
    <property type="gene ID" value="G21252"/>
</dbReference>
<keyword evidence="2" id="KW-1185">Reference proteome</keyword>
<dbReference type="Proteomes" id="UP000005408">
    <property type="component" value="Unassembled WGS sequence"/>
</dbReference>
<sequence length="73" mass="8017">MMTLAGIDTTKFKAHLARGASTSKAFRSGVSVDDVIKMADWTNAGTFFQFYCMLKDGTNKFSRAVLELEESDG</sequence>
<protein>
    <submittedName>
        <fullName evidence="1">Uncharacterized protein</fullName>
    </submittedName>
</protein>
<organism evidence="1 2">
    <name type="scientific">Magallana gigas</name>
    <name type="common">Pacific oyster</name>
    <name type="synonym">Crassostrea gigas</name>
    <dbReference type="NCBI Taxonomy" id="29159"/>
    <lineage>
        <taxon>Eukaryota</taxon>
        <taxon>Metazoa</taxon>
        <taxon>Spiralia</taxon>
        <taxon>Lophotrochozoa</taxon>
        <taxon>Mollusca</taxon>
        <taxon>Bivalvia</taxon>
        <taxon>Autobranchia</taxon>
        <taxon>Pteriomorphia</taxon>
        <taxon>Ostreida</taxon>
        <taxon>Ostreoidea</taxon>
        <taxon>Ostreidae</taxon>
        <taxon>Magallana</taxon>
    </lineage>
</organism>
<name>A0A8W8JZR5_MAGGI</name>
<dbReference type="AlphaFoldDB" id="A0A8W8JZR5"/>
<evidence type="ECO:0000313" key="2">
    <source>
        <dbReference type="Proteomes" id="UP000005408"/>
    </source>
</evidence>
<evidence type="ECO:0000313" key="1">
    <source>
        <dbReference type="EnsemblMetazoa" id="G21252.1:cds"/>
    </source>
</evidence>
<proteinExistence type="predicted"/>
<accession>A0A8W8JZR5</accession>